<evidence type="ECO:0000313" key="2">
    <source>
        <dbReference type="EMBL" id="CAG8797967.1"/>
    </source>
</evidence>
<dbReference type="EMBL" id="CAJVQB010021779">
    <property type="protein sequence ID" value="CAG8797967.1"/>
    <property type="molecule type" value="Genomic_DNA"/>
</dbReference>
<evidence type="ECO:0000256" key="1">
    <source>
        <dbReference type="SAM" id="MobiDB-lite"/>
    </source>
</evidence>
<name>A0ABN7VT42_GIGMA</name>
<keyword evidence="3" id="KW-1185">Reference proteome</keyword>
<evidence type="ECO:0000313" key="3">
    <source>
        <dbReference type="Proteomes" id="UP000789901"/>
    </source>
</evidence>
<organism evidence="2 3">
    <name type="scientific">Gigaspora margarita</name>
    <dbReference type="NCBI Taxonomy" id="4874"/>
    <lineage>
        <taxon>Eukaryota</taxon>
        <taxon>Fungi</taxon>
        <taxon>Fungi incertae sedis</taxon>
        <taxon>Mucoromycota</taxon>
        <taxon>Glomeromycotina</taxon>
        <taxon>Glomeromycetes</taxon>
        <taxon>Diversisporales</taxon>
        <taxon>Gigasporaceae</taxon>
        <taxon>Gigaspora</taxon>
    </lineage>
</organism>
<accession>A0ABN7VT42</accession>
<comment type="caution">
    <text evidence="2">The sequence shown here is derived from an EMBL/GenBank/DDBJ whole genome shotgun (WGS) entry which is preliminary data.</text>
</comment>
<feature type="region of interest" description="Disordered" evidence="1">
    <location>
        <begin position="37"/>
        <end position="80"/>
    </location>
</feature>
<feature type="region of interest" description="Disordered" evidence="1">
    <location>
        <begin position="1"/>
        <end position="22"/>
    </location>
</feature>
<dbReference type="Proteomes" id="UP000789901">
    <property type="component" value="Unassembled WGS sequence"/>
</dbReference>
<feature type="compositionally biased region" description="Low complexity" evidence="1">
    <location>
        <begin position="55"/>
        <end position="70"/>
    </location>
</feature>
<gene>
    <name evidence="2" type="ORF">GMARGA_LOCUS22507</name>
</gene>
<protein>
    <submittedName>
        <fullName evidence="2">34289_t:CDS:1</fullName>
    </submittedName>
</protein>
<feature type="non-terminal residue" evidence="2">
    <location>
        <position position="80"/>
    </location>
</feature>
<sequence>MLDYGWVPPDENMDSPTLLENFGLDNEDYNELFDDQDQDECETENGPDNTENSVDNTENGANNTENGADNTENDADNIDN</sequence>
<reference evidence="2 3" key="1">
    <citation type="submission" date="2021-06" db="EMBL/GenBank/DDBJ databases">
        <authorList>
            <person name="Kallberg Y."/>
            <person name="Tangrot J."/>
            <person name="Rosling A."/>
        </authorList>
    </citation>
    <scope>NUCLEOTIDE SEQUENCE [LARGE SCALE GENOMIC DNA]</scope>
    <source>
        <strain evidence="2 3">120-4 pot B 10/14</strain>
    </source>
</reference>
<proteinExistence type="predicted"/>
<feature type="compositionally biased region" description="Acidic residues" evidence="1">
    <location>
        <begin position="71"/>
        <end position="80"/>
    </location>
</feature>